<dbReference type="RefSeq" id="WP_420040312.1">
    <property type="nucleotide sequence ID" value="NZ_CP128986.1"/>
</dbReference>
<feature type="region of interest" description="Disordered" evidence="1">
    <location>
        <begin position="1"/>
        <end position="20"/>
    </location>
</feature>
<evidence type="ECO:0000256" key="2">
    <source>
        <dbReference type="SAM" id="Phobius"/>
    </source>
</evidence>
<keyword evidence="2" id="KW-1133">Transmembrane helix</keyword>
<feature type="transmembrane region" description="Helical" evidence="2">
    <location>
        <begin position="34"/>
        <end position="57"/>
    </location>
</feature>
<protein>
    <submittedName>
        <fullName evidence="3">Uncharacterized protein</fullName>
    </submittedName>
</protein>
<dbReference type="EMBL" id="CP128986">
    <property type="protein sequence ID" value="WOC10963.1"/>
    <property type="molecule type" value="Genomic_DNA"/>
</dbReference>
<keyword evidence="2" id="KW-0472">Membrane</keyword>
<proteinExistence type="predicted"/>
<accession>A0AA97GUQ4</accession>
<name>A0AA97GUQ4_9ACTN</name>
<keyword evidence="2" id="KW-0812">Transmembrane</keyword>
<gene>
    <name evidence="3" type="ORF">MP11Mi_00220</name>
</gene>
<reference evidence="3" key="1">
    <citation type="submission" date="2023-06" db="EMBL/GenBank/DDBJ databases">
        <title>Gordonia sp. nov. and Pseudochrobactrum sp. nov., two species isolated from the burying beetle Nicrophorus vespilloides.</title>
        <authorList>
            <person name="Poehlein A."/>
            <person name="Guzman J."/>
            <person name="Daniel R."/>
            <person name="Vilcinskas A."/>
        </authorList>
    </citation>
    <scope>NUCLEOTIDE SEQUENCE</scope>
    <source>
        <strain evidence="3">MP11Mi</strain>
    </source>
</reference>
<sequence>MTVPTPPGWTPPPTLTPPPNWHQRLLPTTKAKGLAALAVVVAVVVVVAIVVTGFVILRDDNEKVDLGNGVSVGIDAPSGWKTMTFHEDDETLALLVPESESRSAEKVAPLLSNAAKGSADADDLPVSGVAMGYSSCDNAAGQFDGADGLKSVGISVERVGDWLETENYTVKHQGWTSTTRSAAYLPADCKGNTVMVTAIDATDSSATPPKKATELLRHITRGEVVTPAAS</sequence>
<organism evidence="3">
    <name type="scientific">Gordonia sp. MP11Mi</name>
    <dbReference type="NCBI Taxonomy" id="3022769"/>
    <lineage>
        <taxon>Bacteria</taxon>
        <taxon>Bacillati</taxon>
        <taxon>Actinomycetota</taxon>
        <taxon>Actinomycetes</taxon>
        <taxon>Mycobacteriales</taxon>
        <taxon>Gordoniaceae</taxon>
        <taxon>Gordonia</taxon>
    </lineage>
</organism>
<evidence type="ECO:0000313" key="3">
    <source>
        <dbReference type="EMBL" id="WOC10963.1"/>
    </source>
</evidence>
<dbReference type="AlphaFoldDB" id="A0AA97GUQ4"/>
<evidence type="ECO:0000256" key="1">
    <source>
        <dbReference type="SAM" id="MobiDB-lite"/>
    </source>
</evidence>